<protein>
    <submittedName>
        <fullName evidence="1">Uncharacterized protein</fullName>
    </submittedName>
</protein>
<reference evidence="1" key="2">
    <citation type="submission" date="2015-06" db="UniProtKB">
        <authorList>
            <consortium name="EnsemblMetazoa"/>
        </authorList>
    </citation>
    <scope>IDENTIFICATION</scope>
</reference>
<sequence length="102" mass="11203">MPDPAKVFNDMCRARLKAIKEGTFEKLIKDREAMKEAGLSKDVLAAVNKCEEALPLMTADQNTKVCGDMKANLPKFTEMVNCIHKAISSSNRSALGNDPLFS</sequence>
<proteinExistence type="predicted"/>
<dbReference type="EMBL" id="CAEY01000947">
    <property type="status" value="NOT_ANNOTATED_CDS"/>
    <property type="molecule type" value="Genomic_DNA"/>
</dbReference>
<evidence type="ECO:0000313" key="1">
    <source>
        <dbReference type="EnsemblMetazoa" id="tetur33g00860.1"/>
    </source>
</evidence>
<dbReference type="HOGENOM" id="CLU_2309554_0_0_1"/>
<accession>T1L2G6</accession>
<organism evidence="1 2">
    <name type="scientific">Tetranychus urticae</name>
    <name type="common">Two-spotted spider mite</name>
    <dbReference type="NCBI Taxonomy" id="32264"/>
    <lineage>
        <taxon>Eukaryota</taxon>
        <taxon>Metazoa</taxon>
        <taxon>Ecdysozoa</taxon>
        <taxon>Arthropoda</taxon>
        <taxon>Chelicerata</taxon>
        <taxon>Arachnida</taxon>
        <taxon>Acari</taxon>
        <taxon>Acariformes</taxon>
        <taxon>Trombidiformes</taxon>
        <taxon>Prostigmata</taxon>
        <taxon>Eleutherengona</taxon>
        <taxon>Raphignathae</taxon>
        <taxon>Tetranychoidea</taxon>
        <taxon>Tetranychidae</taxon>
        <taxon>Tetranychus</taxon>
    </lineage>
</organism>
<dbReference type="Proteomes" id="UP000015104">
    <property type="component" value="Unassembled WGS sequence"/>
</dbReference>
<name>T1L2G6_TETUR</name>
<keyword evidence="2" id="KW-1185">Reference proteome</keyword>
<evidence type="ECO:0000313" key="2">
    <source>
        <dbReference type="Proteomes" id="UP000015104"/>
    </source>
</evidence>
<dbReference type="AlphaFoldDB" id="T1L2G6"/>
<dbReference type="EnsemblMetazoa" id="tetur33g00860.1">
    <property type="protein sequence ID" value="tetur33g00860.1"/>
    <property type="gene ID" value="tetur33g00860"/>
</dbReference>
<reference evidence="2" key="1">
    <citation type="submission" date="2011-08" db="EMBL/GenBank/DDBJ databases">
        <authorList>
            <person name="Rombauts S."/>
        </authorList>
    </citation>
    <scope>NUCLEOTIDE SEQUENCE</scope>
    <source>
        <strain evidence="2">London</strain>
    </source>
</reference>